<evidence type="ECO:0000313" key="3">
    <source>
        <dbReference type="Proteomes" id="UP001432027"/>
    </source>
</evidence>
<evidence type="ECO:0000313" key="2">
    <source>
        <dbReference type="EMBL" id="GMS99368.1"/>
    </source>
</evidence>
<gene>
    <name evidence="2" type="ORF">PENTCL1PPCAC_21543</name>
</gene>
<keyword evidence="3" id="KW-1185">Reference proteome</keyword>
<evidence type="ECO:0000256" key="1">
    <source>
        <dbReference type="SAM" id="Phobius"/>
    </source>
</evidence>
<organism evidence="2 3">
    <name type="scientific">Pristionchus entomophagus</name>
    <dbReference type="NCBI Taxonomy" id="358040"/>
    <lineage>
        <taxon>Eukaryota</taxon>
        <taxon>Metazoa</taxon>
        <taxon>Ecdysozoa</taxon>
        <taxon>Nematoda</taxon>
        <taxon>Chromadorea</taxon>
        <taxon>Rhabditida</taxon>
        <taxon>Rhabditina</taxon>
        <taxon>Diplogasteromorpha</taxon>
        <taxon>Diplogasteroidea</taxon>
        <taxon>Neodiplogasteridae</taxon>
        <taxon>Pristionchus</taxon>
    </lineage>
</organism>
<accession>A0AAV5TYR2</accession>
<dbReference type="Proteomes" id="UP001432027">
    <property type="component" value="Unassembled WGS sequence"/>
</dbReference>
<dbReference type="EMBL" id="BTSX01000005">
    <property type="protein sequence ID" value="GMS99368.1"/>
    <property type="molecule type" value="Genomic_DNA"/>
</dbReference>
<keyword evidence="1" id="KW-0812">Transmembrane</keyword>
<feature type="non-terminal residue" evidence="2">
    <location>
        <position position="1"/>
    </location>
</feature>
<dbReference type="AlphaFoldDB" id="A0AAV5TYR2"/>
<keyword evidence="1" id="KW-1133">Transmembrane helix</keyword>
<protein>
    <submittedName>
        <fullName evidence="2">Uncharacterized protein</fullName>
    </submittedName>
</protein>
<name>A0AAV5TYR2_9BILA</name>
<sequence length="133" mass="14695">TLENSNNRFPRNHPQTRRAQIKWTKFAVIFISSLTTMRLVVLAVALFAVGASIKCYDGLIRWGPGNEEPGLTLKECATTCCTVVWSLPGTIYSCGERCPSQREFVRGEKCESAPVDSSWCHCSGPVGKCKPKL</sequence>
<proteinExistence type="predicted"/>
<reference evidence="2" key="1">
    <citation type="submission" date="2023-10" db="EMBL/GenBank/DDBJ databases">
        <title>Genome assembly of Pristionchus species.</title>
        <authorList>
            <person name="Yoshida K."/>
            <person name="Sommer R.J."/>
        </authorList>
    </citation>
    <scope>NUCLEOTIDE SEQUENCE</scope>
    <source>
        <strain evidence="2">RS0144</strain>
    </source>
</reference>
<comment type="caution">
    <text evidence="2">The sequence shown here is derived from an EMBL/GenBank/DDBJ whole genome shotgun (WGS) entry which is preliminary data.</text>
</comment>
<keyword evidence="1" id="KW-0472">Membrane</keyword>
<feature type="transmembrane region" description="Helical" evidence="1">
    <location>
        <begin position="26"/>
        <end position="49"/>
    </location>
</feature>